<evidence type="ECO:0000313" key="4">
    <source>
        <dbReference type="EMBL" id="GFE51605.1"/>
    </source>
</evidence>
<sequence>MSRDGGRLDLWLFALDVSPQRLGRLQETLSGDQIIRMRQLSTERERARYVAMHGRVRQVLGQRLGRSPQDVRLNTTPSGKPCLPDAPQLGYSISHCHGWGLLGLAVETEIGVDLERVTSRRVRLAELILSEEERLAWATCPENTRAEWITRAWVRKEALLKATGTGLGTRLTDINVMSAAGMQERMVDLTGPPTYVGAAHLLRSARAAELHIHTPQLSMAA</sequence>
<dbReference type="GO" id="GO:0005829">
    <property type="term" value="C:cytosol"/>
    <property type="evidence" value="ECO:0007669"/>
    <property type="project" value="TreeGrafter"/>
</dbReference>
<evidence type="ECO:0000256" key="1">
    <source>
        <dbReference type="ARBA" id="ARBA00010990"/>
    </source>
</evidence>
<evidence type="ECO:0000256" key="2">
    <source>
        <dbReference type="ARBA" id="ARBA00022679"/>
    </source>
</evidence>
<gene>
    <name evidence="4" type="ORF">So717_33580</name>
</gene>
<dbReference type="Proteomes" id="UP000436522">
    <property type="component" value="Unassembled WGS sequence"/>
</dbReference>
<evidence type="ECO:0000259" key="3">
    <source>
        <dbReference type="Pfam" id="PF01648"/>
    </source>
</evidence>
<proteinExistence type="inferred from homology"/>
<dbReference type="EMBL" id="BLIV01000007">
    <property type="protein sequence ID" value="GFE51605.1"/>
    <property type="molecule type" value="Genomic_DNA"/>
</dbReference>
<accession>A0A640VXD7</accession>
<dbReference type="GO" id="GO:0019878">
    <property type="term" value="P:lysine biosynthetic process via aminoadipic acid"/>
    <property type="evidence" value="ECO:0007669"/>
    <property type="project" value="TreeGrafter"/>
</dbReference>
<dbReference type="InterPro" id="IPR037143">
    <property type="entry name" value="4-PPantetheinyl_Trfase_dom_sf"/>
</dbReference>
<dbReference type="PANTHER" id="PTHR12215:SF10">
    <property type="entry name" value="L-AMINOADIPATE-SEMIALDEHYDE DEHYDROGENASE-PHOSPHOPANTETHEINYL TRANSFERASE"/>
    <property type="match status" value="1"/>
</dbReference>
<feature type="domain" description="4'-phosphopantetheinyl transferase" evidence="3">
    <location>
        <begin position="110"/>
        <end position="184"/>
    </location>
</feature>
<comment type="similarity">
    <text evidence="1">Belongs to the P-Pant transferase superfamily. Gsp/Sfp/HetI/AcpT family.</text>
</comment>
<dbReference type="AlphaFoldDB" id="A0A640VXD7"/>
<dbReference type="SUPFAM" id="SSF56214">
    <property type="entry name" value="4'-phosphopantetheinyl transferase"/>
    <property type="match status" value="2"/>
</dbReference>
<reference evidence="4 5" key="1">
    <citation type="submission" date="2019-12" db="EMBL/GenBank/DDBJ databases">
        <title>Roseobacter cerasinus sp. nov., isolated from seawater around aquaculture.</title>
        <authorList>
            <person name="Muramatsu S."/>
            <person name="Takabe Y."/>
            <person name="Mori K."/>
            <person name="Takaichi S."/>
            <person name="Hanada S."/>
        </authorList>
    </citation>
    <scope>NUCLEOTIDE SEQUENCE [LARGE SCALE GENOMIC DNA]</scope>
    <source>
        <strain evidence="4 5">AI77</strain>
    </source>
</reference>
<dbReference type="InterPro" id="IPR008278">
    <property type="entry name" value="4-PPantetheinyl_Trfase_dom"/>
</dbReference>
<keyword evidence="5" id="KW-1185">Reference proteome</keyword>
<dbReference type="Gene3D" id="3.90.470.20">
    <property type="entry name" value="4'-phosphopantetheinyl transferase domain"/>
    <property type="match status" value="1"/>
</dbReference>
<evidence type="ECO:0000313" key="5">
    <source>
        <dbReference type="Proteomes" id="UP000436522"/>
    </source>
</evidence>
<dbReference type="Pfam" id="PF01648">
    <property type="entry name" value="ACPS"/>
    <property type="match status" value="1"/>
</dbReference>
<dbReference type="GO" id="GO:0008897">
    <property type="term" value="F:holo-[acyl-carrier-protein] synthase activity"/>
    <property type="evidence" value="ECO:0007669"/>
    <property type="project" value="InterPro"/>
</dbReference>
<protein>
    <recommendedName>
        <fullName evidence="3">4'-phosphopantetheinyl transferase domain-containing protein</fullName>
    </recommendedName>
</protein>
<dbReference type="GO" id="GO:0000287">
    <property type="term" value="F:magnesium ion binding"/>
    <property type="evidence" value="ECO:0007669"/>
    <property type="project" value="InterPro"/>
</dbReference>
<comment type="caution">
    <text evidence="4">The sequence shown here is derived from an EMBL/GenBank/DDBJ whole genome shotgun (WGS) entry which is preliminary data.</text>
</comment>
<dbReference type="InterPro" id="IPR050559">
    <property type="entry name" value="P-Pant_transferase_sf"/>
</dbReference>
<organism evidence="4 5">
    <name type="scientific">Roseobacter cerasinus</name>
    <dbReference type="NCBI Taxonomy" id="2602289"/>
    <lineage>
        <taxon>Bacteria</taxon>
        <taxon>Pseudomonadati</taxon>
        <taxon>Pseudomonadota</taxon>
        <taxon>Alphaproteobacteria</taxon>
        <taxon>Rhodobacterales</taxon>
        <taxon>Roseobacteraceae</taxon>
        <taxon>Roseobacter</taxon>
    </lineage>
</organism>
<dbReference type="PANTHER" id="PTHR12215">
    <property type="entry name" value="PHOSPHOPANTETHEINE TRANSFERASE"/>
    <property type="match status" value="1"/>
</dbReference>
<keyword evidence="2" id="KW-0808">Transferase</keyword>
<name>A0A640VXD7_9RHOB</name>